<accession>A0A7C9R9B3</accession>
<keyword evidence="11" id="KW-1185">Reference proteome</keyword>
<evidence type="ECO:0000256" key="3">
    <source>
        <dbReference type="ARBA" id="ARBA00022448"/>
    </source>
</evidence>
<evidence type="ECO:0000256" key="2">
    <source>
        <dbReference type="ARBA" id="ARBA00010072"/>
    </source>
</evidence>
<feature type="transmembrane region" description="Helical" evidence="8">
    <location>
        <begin position="165"/>
        <end position="182"/>
    </location>
</feature>
<dbReference type="GO" id="GO:0022857">
    <property type="term" value="F:transmembrane transporter activity"/>
    <property type="evidence" value="ECO:0007669"/>
    <property type="project" value="InterPro"/>
</dbReference>
<dbReference type="AlphaFoldDB" id="A0A7C9R9B3"/>
<gene>
    <name evidence="10" type="ORF">G6N74_18160</name>
</gene>
<dbReference type="InterPro" id="IPR035906">
    <property type="entry name" value="MetI-like_sf"/>
</dbReference>
<keyword evidence="4" id="KW-1003">Cell membrane</keyword>
<evidence type="ECO:0000313" key="10">
    <source>
        <dbReference type="EMBL" id="NGN42999.1"/>
    </source>
</evidence>
<evidence type="ECO:0000256" key="7">
    <source>
        <dbReference type="ARBA" id="ARBA00023136"/>
    </source>
</evidence>
<name>A0A7C9R9B3_9HYPH</name>
<dbReference type="SUPFAM" id="SSF161098">
    <property type="entry name" value="MetI-like"/>
    <property type="match status" value="1"/>
</dbReference>
<keyword evidence="6 8" id="KW-1133">Transmembrane helix</keyword>
<evidence type="ECO:0000259" key="9">
    <source>
        <dbReference type="PROSITE" id="PS50928"/>
    </source>
</evidence>
<evidence type="ECO:0000313" key="11">
    <source>
        <dbReference type="Proteomes" id="UP000481252"/>
    </source>
</evidence>
<dbReference type="GO" id="GO:0006865">
    <property type="term" value="P:amino acid transport"/>
    <property type="evidence" value="ECO:0007669"/>
    <property type="project" value="TreeGrafter"/>
</dbReference>
<dbReference type="InterPro" id="IPR010065">
    <property type="entry name" value="AA_ABC_transptr_permease_3TM"/>
</dbReference>
<keyword evidence="7 8" id="KW-0472">Membrane</keyword>
<proteinExistence type="inferred from homology"/>
<evidence type="ECO:0000256" key="8">
    <source>
        <dbReference type="RuleBase" id="RU363032"/>
    </source>
</evidence>
<feature type="transmembrane region" description="Helical" evidence="8">
    <location>
        <begin position="28"/>
        <end position="52"/>
    </location>
</feature>
<evidence type="ECO:0000256" key="5">
    <source>
        <dbReference type="ARBA" id="ARBA00022692"/>
    </source>
</evidence>
<sequence length="238" mass="26266">MTTIVSWFDPGSVWAILIPWFPLMLKGFGLNIAISALSMLIGIFAGAVLGALQMSKIKAIGAPARFLTLFLRNSPWLVIVFYVMFLMPFEMRIGSHWISFPDWVKAVVAFSLPVTGYISEIVRGGMRSVPTTQWEAAAALAFGPVRTAFSVILPQAFRQMLPPTMNLYCSVAMATSLANIVGVQEVITVTQTILTTETKPGLILPAYGTTLVLFFLYVFPISLLSRRLEKIWGKGIQR</sequence>
<dbReference type="CDD" id="cd06261">
    <property type="entry name" value="TM_PBP2"/>
    <property type="match status" value="1"/>
</dbReference>
<evidence type="ECO:0000256" key="6">
    <source>
        <dbReference type="ARBA" id="ARBA00022989"/>
    </source>
</evidence>
<dbReference type="NCBIfam" id="TIGR01726">
    <property type="entry name" value="HEQRo_perm_3TM"/>
    <property type="match status" value="1"/>
</dbReference>
<dbReference type="PANTHER" id="PTHR30614:SF36">
    <property type="entry name" value="ABC TRANSPORTER MEMBRANE-SPANNING PERMEASE-GLUTAMINE TRANSPORT"/>
    <property type="match status" value="1"/>
</dbReference>
<evidence type="ECO:0000256" key="1">
    <source>
        <dbReference type="ARBA" id="ARBA00004429"/>
    </source>
</evidence>
<comment type="subcellular location">
    <subcellularLocation>
        <location evidence="1">Cell inner membrane</location>
        <topology evidence="1">Multi-pass membrane protein</topology>
    </subcellularLocation>
    <subcellularLocation>
        <location evidence="8">Cell membrane</location>
        <topology evidence="8">Multi-pass membrane protein</topology>
    </subcellularLocation>
</comment>
<feature type="transmembrane region" description="Helical" evidence="8">
    <location>
        <begin position="202"/>
        <end position="224"/>
    </location>
</feature>
<dbReference type="InterPro" id="IPR043429">
    <property type="entry name" value="ArtM/GltK/GlnP/TcyL/YhdX-like"/>
</dbReference>
<dbReference type="EMBL" id="JAAKZG010000007">
    <property type="protein sequence ID" value="NGN42999.1"/>
    <property type="molecule type" value="Genomic_DNA"/>
</dbReference>
<keyword evidence="3 8" id="KW-0813">Transport</keyword>
<comment type="similarity">
    <text evidence="2">Belongs to the binding-protein-dependent transport system permease family. HisMQ subfamily.</text>
</comment>
<organism evidence="10 11">
    <name type="scientific">Mesorhizobium zhangyense</name>
    <dbReference type="NCBI Taxonomy" id="1776730"/>
    <lineage>
        <taxon>Bacteria</taxon>
        <taxon>Pseudomonadati</taxon>
        <taxon>Pseudomonadota</taxon>
        <taxon>Alphaproteobacteria</taxon>
        <taxon>Hyphomicrobiales</taxon>
        <taxon>Phyllobacteriaceae</taxon>
        <taxon>Mesorhizobium</taxon>
    </lineage>
</organism>
<dbReference type="RefSeq" id="WP_165119361.1">
    <property type="nucleotide sequence ID" value="NZ_JAAKZG010000007.1"/>
</dbReference>
<dbReference type="PROSITE" id="PS50928">
    <property type="entry name" value="ABC_TM1"/>
    <property type="match status" value="1"/>
</dbReference>
<dbReference type="PANTHER" id="PTHR30614">
    <property type="entry name" value="MEMBRANE COMPONENT OF AMINO ACID ABC TRANSPORTER"/>
    <property type="match status" value="1"/>
</dbReference>
<evidence type="ECO:0000256" key="4">
    <source>
        <dbReference type="ARBA" id="ARBA00022475"/>
    </source>
</evidence>
<dbReference type="Proteomes" id="UP000481252">
    <property type="component" value="Unassembled WGS sequence"/>
</dbReference>
<comment type="caution">
    <text evidence="10">The sequence shown here is derived from an EMBL/GenBank/DDBJ whole genome shotgun (WGS) entry which is preliminary data.</text>
</comment>
<dbReference type="InterPro" id="IPR000515">
    <property type="entry name" value="MetI-like"/>
</dbReference>
<keyword evidence="5 8" id="KW-0812">Transmembrane</keyword>
<dbReference type="Pfam" id="PF00528">
    <property type="entry name" value="BPD_transp_1"/>
    <property type="match status" value="1"/>
</dbReference>
<feature type="transmembrane region" description="Helical" evidence="8">
    <location>
        <begin position="64"/>
        <end position="87"/>
    </location>
</feature>
<protein>
    <submittedName>
        <fullName evidence="10">Amino acid ABC transporter permease</fullName>
    </submittedName>
</protein>
<dbReference type="GO" id="GO:0043190">
    <property type="term" value="C:ATP-binding cassette (ABC) transporter complex"/>
    <property type="evidence" value="ECO:0007669"/>
    <property type="project" value="InterPro"/>
</dbReference>
<reference evidence="10 11" key="1">
    <citation type="submission" date="2020-02" db="EMBL/GenBank/DDBJ databases">
        <title>Genome sequence of the type strain CGMCC 1.15528 of Mesorhizobium zhangyense.</title>
        <authorList>
            <person name="Gao J."/>
            <person name="Sun J."/>
        </authorList>
    </citation>
    <scope>NUCLEOTIDE SEQUENCE [LARGE SCALE GENOMIC DNA]</scope>
    <source>
        <strain evidence="10 11">CGMCC 1.15528</strain>
    </source>
</reference>
<dbReference type="Gene3D" id="1.10.3720.10">
    <property type="entry name" value="MetI-like"/>
    <property type="match status" value="1"/>
</dbReference>
<feature type="domain" description="ABC transmembrane type-1" evidence="9">
    <location>
        <begin position="28"/>
        <end position="225"/>
    </location>
</feature>